<feature type="compositionally biased region" description="Low complexity" evidence="1">
    <location>
        <begin position="350"/>
        <end position="360"/>
    </location>
</feature>
<protein>
    <recommendedName>
        <fullName evidence="2">Zn(2)-C6 fungal-type domain-containing protein</fullName>
    </recommendedName>
</protein>
<dbReference type="GO" id="GO:0005634">
    <property type="term" value="C:nucleus"/>
    <property type="evidence" value="ECO:0007669"/>
    <property type="project" value="TreeGrafter"/>
</dbReference>
<feature type="compositionally biased region" description="Polar residues" evidence="1">
    <location>
        <begin position="330"/>
        <end position="346"/>
    </location>
</feature>
<dbReference type="GO" id="GO:0000981">
    <property type="term" value="F:DNA-binding transcription factor activity, RNA polymerase II-specific"/>
    <property type="evidence" value="ECO:0007669"/>
    <property type="project" value="InterPro"/>
</dbReference>
<feature type="region of interest" description="Disordered" evidence="1">
    <location>
        <begin position="149"/>
        <end position="231"/>
    </location>
</feature>
<accession>A0A4C2E346</accession>
<feature type="compositionally biased region" description="Polar residues" evidence="1">
    <location>
        <begin position="999"/>
        <end position="1024"/>
    </location>
</feature>
<comment type="caution">
    <text evidence="3">The sequence shown here is derived from an EMBL/GenBank/DDBJ whole genome shotgun (WGS) entry which is preliminary data.</text>
</comment>
<dbReference type="PROSITE" id="PS00463">
    <property type="entry name" value="ZN2_CY6_FUNGAL_1"/>
    <property type="match status" value="1"/>
</dbReference>
<reference evidence="3 4" key="1">
    <citation type="submission" date="2019-01" db="EMBL/GenBank/DDBJ databases">
        <title>Draft Genome Sequencing of Zygosaccharomyces mellis Ca-7.</title>
        <authorList>
            <person name="Shiwa Y."/>
            <person name="Kanesaki Y."/>
            <person name="Ishige T."/>
            <person name="Mura K."/>
            <person name="Hori T."/>
            <person name="Tamura T."/>
        </authorList>
    </citation>
    <scope>NUCLEOTIDE SEQUENCE [LARGE SCALE GENOMIC DNA]</scope>
    <source>
        <strain evidence="3 4">Ca-7</strain>
    </source>
</reference>
<dbReference type="InterPro" id="IPR001138">
    <property type="entry name" value="Zn2Cys6_DnaBD"/>
</dbReference>
<dbReference type="EMBL" id="BIMX01000006">
    <property type="protein sequence ID" value="GCE98637.1"/>
    <property type="molecule type" value="Genomic_DNA"/>
</dbReference>
<feature type="compositionally biased region" description="Gly residues" evidence="1">
    <location>
        <begin position="1"/>
        <end position="10"/>
    </location>
</feature>
<proteinExistence type="predicted"/>
<feature type="compositionally biased region" description="Basic and acidic residues" evidence="1">
    <location>
        <begin position="404"/>
        <end position="413"/>
    </location>
</feature>
<dbReference type="Gene3D" id="4.10.240.10">
    <property type="entry name" value="Zn(2)-C6 fungal-type DNA-binding domain"/>
    <property type="match status" value="1"/>
</dbReference>
<feature type="compositionally biased region" description="Low complexity" evidence="1">
    <location>
        <begin position="187"/>
        <end position="201"/>
    </location>
</feature>
<evidence type="ECO:0000259" key="2">
    <source>
        <dbReference type="PROSITE" id="PS00463"/>
    </source>
</evidence>
<sequence length="1054" mass="114993">MSSSGEGGLSGTLLPAFSGGSSSGNKNNTGNSNNNKNNKNGTHGKADEGTAINVEEEGIIVGDNGQPGGVNVRTCTLIKGAAADDPRILEATQMETNEGGKLKRNSFACMSCHSLKQKCVPSDFNDIYRKPCIRCLKNGKLCKFDLSKRTRKRRRRGSPISSPSSSSPKLEFRDGQDISGTFRKENPTPSSAVSVGSSSIPVHRRPYSQDMLRNDPHSISETWSSQSHTPTPVGTPMAFNPSSSSTAAAAAASMASVSTASGYRAGYPASFPSGFSSGYPSTISSGYPSSYSGGYAGAAPTVLNSNGIPTASIPGVLLGGHHFGDVPGNIATTIPMQDPSSVTNVNLMPPSSNNNNNDLSGGSGGSGSPGLDNTVATNNSNANSGTNNPSNEGGSGSHSNPSNEDEKRELMRREPAEARIRSNSLFKGQLHDLLTYQKGKIGQISSTLNSLSKEWDTLIQSSMSITSSSDPVSLAILLPEEAETRLQVFLKDVLPEVNLPFVSLSRDAKADQLRRDKPILFSAIMSCVSGMIKQEDSTKEINMKLDAFLLDLITDQIFKANNKSVELIESLLTLCFWYNFPEWAQRARYHIFNYVCVCLTKEMGPTFAHRAFGIFLEDDPGLSQHPLTVPLEQCASGARLILLVYISSLNISIFLRQSVKARWSSTTEQACSKIYEKMLNDNTGSCDDDKSLVVFARLNHILEKIHINLHEQNSTDLAHTGEHESTQEHLNYLVSTFKYDLDELRKEIPQNRSRVIAYFYTVEAYLYQYIIDNYIEKMPTKFGIGPLPADISEAFLKCYDFCARTLREFVKLTPRLVASLPLFHSSRIVYTVGMLLLKLRFSAVALPAFQQFQQSTKDAIILVMEVSKLLEESSNIFIFNTFLYKLQYVVALFVQTYGNKVKALFSPHDVRRFSTANNDTRFDENLRNSTTGTTEVPQKEVANTKTSTGIAEPPNNLPDSNNVILNTAYPDPDFINIDVMPPTQVTSTQGFDSRMGLSAASSHNKADSNSNEVPPSSATSSGSVNDYLTDVDSIILGFNALNDEFWTDIFSNDL</sequence>
<feature type="compositionally biased region" description="Polar residues" evidence="1">
    <location>
        <begin position="219"/>
        <end position="231"/>
    </location>
</feature>
<dbReference type="PANTHER" id="PTHR31644:SF2">
    <property type="entry name" value="TRANSCRIPTIONAL ACTIVATOR ARO80-RELATED"/>
    <property type="match status" value="1"/>
</dbReference>
<dbReference type="CDD" id="cd00067">
    <property type="entry name" value="GAL4"/>
    <property type="match status" value="1"/>
</dbReference>
<feature type="compositionally biased region" description="Low complexity" evidence="1">
    <location>
        <begin position="369"/>
        <end position="391"/>
    </location>
</feature>
<dbReference type="AlphaFoldDB" id="A0A4C2E346"/>
<dbReference type="GO" id="GO:0045944">
    <property type="term" value="P:positive regulation of transcription by RNA polymerase II"/>
    <property type="evidence" value="ECO:0007669"/>
    <property type="project" value="TreeGrafter"/>
</dbReference>
<dbReference type="GO" id="GO:0009074">
    <property type="term" value="P:aromatic amino acid family catabolic process"/>
    <property type="evidence" value="ECO:0007669"/>
    <property type="project" value="TreeGrafter"/>
</dbReference>
<feature type="compositionally biased region" description="Basic and acidic residues" evidence="1">
    <location>
        <begin position="170"/>
        <end position="186"/>
    </location>
</feature>
<dbReference type="SUPFAM" id="SSF57701">
    <property type="entry name" value="Zn2/Cys6 DNA-binding domain"/>
    <property type="match status" value="1"/>
</dbReference>
<feature type="region of interest" description="Disordered" evidence="1">
    <location>
        <begin position="329"/>
        <end position="413"/>
    </location>
</feature>
<keyword evidence="4" id="KW-1185">Reference proteome</keyword>
<feature type="compositionally biased region" description="Low complexity" evidence="1">
    <location>
        <begin position="158"/>
        <end position="169"/>
    </location>
</feature>
<evidence type="ECO:0000256" key="1">
    <source>
        <dbReference type="SAM" id="MobiDB-lite"/>
    </source>
</evidence>
<feature type="compositionally biased region" description="Low complexity" evidence="1">
    <location>
        <begin position="11"/>
        <end position="41"/>
    </location>
</feature>
<gene>
    <name evidence="3" type="ORF">ZYGM_001065</name>
</gene>
<dbReference type="PANTHER" id="PTHR31644">
    <property type="entry name" value="TRANSCRIPTIONAL ACTIVATOR ARO80-RELATED"/>
    <property type="match status" value="1"/>
</dbReference>
<feature type="region of interest" description="Disordered" evidence="1">
    <location>
        <begin position="1"/>
        <end position="47"/>
    </location>
</feature>
<dbReference type="SMART" id="SM00066">
    <property type="entry name" value="GAL4"/>
    <property type="match status" value="1"/>
</dbReference>
<feature type="compositionally biased region" description="Polar residues" evidence="1">
    <location>
        <begin position="927"/>
        <end position="949"/>
    </location>
</feature>
<dbReference type="Proteomes" id="UP000301737">
    <property type="component" value="Unassembled WGS sequence"/>
</dbReference>
<feature type="region of interest" description="Disordered" evidence="1">
    <location>
        <begin position="921"/>
        <end position="959"/>
    </location>
</feature>
<dbReference type="InterPro" id="IPR052780">
    <property type="entry name" value="AAA_Catabolism_Regulators"/>
</dbReference>
<feature type="domain" description="Zn(2)-C6 fungal-type" evidence="2">
    <location>
        <begin position="108"/>
        <end position="142"/>
    </location>
</feature>
<evidence type="ECO:0000313" key="3">
    <source>
        <dbReference type="EMBL" id="GCE98637.1"/>
    </source>
</evidence>
<dbReference type="GO" id="GO:0008270">
    <property type="term" value="F:zinc ion binding"/>
    <property type="evidence" value="ECO:0007669"/>
    <property type="project" value="InterPro"/>
</dbReference>
<dbReference type="InterPro" id="IPR036864">
    <property type="entry name" value="Zn2-C6_fun-type_DNA-bd_sf"/>
</dbReference>
<organism evidence="3 4">
    <name type="scientific">Zygosaccharomyces mellis</name>
    <dbReference type="NCBI Taxonomy" id="42258"/>
    <lineage>
        <taxon>Eukaryota</taxon>
        <taxon>Fungi</taxon>
        <taxon>Dikarya</taxon>
        <taxon>Ascomycota</taxon>
        <taxon>Saccharomycotina</taxon>
        <taxon>Saccharomycetes</taxon>
        <taxon>Saccharomycetales</taxon>
        <taxon>Saccharomycetaceae</taxon>
        <taxon>Zygosaccharomyces</taxon>
    </lineage>
</organism>
<name>A0A4C2E346_9SACH</name>
<feature type="region of interest" description="Disordered" evidence="1">
    <location>
        <begin position="985"/>
        <end position="1024"/>
    </location>
</feature>
<dbReference type="OrthoDB" id="4454541at2759"/>
<evidence type="ECO:0000313" key="4">
    <source>
        <dbReference type="Proteomes" id="UP000301737"/>
    </source>
</evidence>